<accession>A0A553UZ86</accession>
<evidence type="ECO:0000256" key="2">
    <source>
        <dbReference type="ARBA" id="ARBA00022692"/>
    </source>
</evidence>
<feature type="transmembrane region" description="Helical" evidence="5">
    <location>
        <begin position="68"/>
        <end position="85"/>
    </location>
</feature>
<protein>
    <recommendedName>
        <fullName evidence="5">Probable membrane transporter protein</fullName>
    </recommendedName>
</protein>
<keyword evidence="2 5" id="KW-0812">Transmembrane</keyword>
<evidence type="ECO:0000256" key="1">
    <source>
        <dbReference type="ARBA" id="ARBA00004141"/>
    </source>
</evidence>
<feature type="transmembrane region" description="Helical" evidence="5">
    <location>
        <begin position="224"/>
        <end position="242"/>
    </location>
</feature>
<evidence type="ECO:0000313" key="6">
    <source>
        <dbReference type="EMBL" id="TSA85534.1"/>
    </source>
</evidence>
<dbReference type="InterPro" id="IPR002781">
    <property type="entry name" value="TM_pro_TauE-like"/>
</dbReference>
<dbReference type="AlphaFoldDB" id="A0A553UZ86"/>
<feature type="transmembrane region" description="Helical" evidence="5">
    <location>
        <begin position="91"/>
        <end position="109"/>
    </location>
</feature>
<proteinExistence type="inferred from homology"/>
<dbReference type="Pfam" id="PF01925">
    <property type="entry name" value="TauE"/>
    <property type="match status" value="1"/>
</dbReference>
<feature type="transmembrane region" description="Helical" evidence="5">
    <location>
        <begin position="42"/>
        <end position="61"/>
    </location>
</feature>
<dbReference type="OrthoDB" id="8559161at2"/>
<sequence length="268" mass="27882">MMLAWLGAVLIGLSLGLLGSGGSILTVPVLVYLVGEEPKLAITESLAVVGLIALFGALPCAWKRCTNWRAVLLFGLPGLAGTFLGTLLSHALPAALQLLIFAVVMLMAASRMFKPAQNAQDHQARPWWQVLAAGLGVGVLTGVVGVGGGFLILPALVLLLGLPMTVAVGTSLVIIALNSAMGFTMHALSGTQALHWNLIGLLGGIGILGSFAGNYLSRFLSQQALRRSFAAFLVVLGGYILYTNVPSALSHWQQARSGASAPVTVLRH</sequence>
<evidence type="ECO:0000256" key="3">
    <source>
        <dbReference type="ARBA" id="ARBA00022989"/>
    </source>
</evidence>
<dbReference type="GO" id="GO:0005886">
    <property type="term" value="C:plasma membrane"/>
    <property type="evidence" value="ECO:0007669"/>
    <property type="project" value="UniProtKB-SubCell"/>
</dbReference>
<keyword evidence="5" id="KW-1003">Cell membrane</keyword>
<reference evidence="6 7" key="1">
    <citation type="submission" date="2019-07" db="EMBL/GenBank/DDBJ databases">
        <title>Deinococcus detaillus sp. nov., isolated from humus soil in Antarctica.</title>
        <authorList>
            <person name="Zhang K."/>
        </authorList>
    </citation>
    <scope>NUCLEOTIDE SEQUENCE [LARGE SCALE GENOMIC DNA]</scope>
    <source>
        <strain evidence="6 7">H1</strain>
    </source>
</reference>
<feature type="transmembrane region" description="Helical" evidence="5">
    <location>
        <begin position="130"/>
        <end position="152"/>
    </location>
</feature>
<keyword evidence="4 5" id="KW-0472">Membrane</keyword>
<gene>
    <name evidence="6" type="ORF">FNU79_10105</name>
</gene>
<comment type="subcellular location">
    <subcellularLocation>
        <location evidence="5">Cell membrane</location>
        <topology evidence="5">Multi-pass membrane protein</topology>
    </subcellularLocation>
    <subcellularLocation>
        <location evidence="1">Membrane</location>
        <topology evidence="1">Multi-pass membrane protein</topology>
    </subcellularLocation>
</comment>
<comment type="caution">
    <text evidence="6">The sequence shown here is derived from an EMBL/GenBank/DDBJ whole genome shotgun (WGS) entry which is preliminary data.</text>
</comment>
<dbReference type="RefSeq" id="WP_143720728.1">
    <property type="nucleotide sequence ID" value="NZ_VKDB01000009.1"/>
</dbReference>
<comment type="similarity">
    <text evidence="5">Belongs to the 4-toluene sulfonate uptake permease (TSUP) (TC 2.A.102) family.</text>
</comment>
<organism evidence="6 7">
    <name type="scientific">Deinococcus detaillensis</name>
    <dbReference type="NCBI Taxonomy" id="2592048"/>
    <lineage>
        <taxon>Bacteria</taxon>
        <taxon>Thermotogati</taxon>
        <taxon>Deinococcota</taxon>
        <taxon>Deinococci</taxon>
        <taxon>Deinococcales</taxon>
        <taxon>Deinococcaceae</taxon>
        <taxon>Deinococcus</taxon>
    </lineage>
</organism>
<evidence type="ECO:0000256" key="4">
    <source>
        <dbReference type="ARBA" id="ARBA00023136"/>
    </source>
</evidence>
<dbReference type="PANTHER" id="PTHR43701:SF2">
    <property type="entry name" value="MEMBRANE TRANSPORTER PROTEIN YJNA-RELATED"/>
    <property type="match status" value="1"/>
</dbReference>
<dbReference type="EMBL" id="VKDB01000009">
    <property type="protein sequence ID" value="TSA85534.1"/>
    <property type="molecule type" value="Genomic_DNA"/>
</dbReference>
<evidence type="ECO:0000313" key="7">
    <source>
        <dbReference type="Proteomes" id="UP000316092"/>
    </source>
</evidence>
<keyword evidence="7" id="KW-1185">Reference proteome</keyword>
<name>A0A553UZ86_9DEIO</name>
<feature type="transmembrane region" description="Helical" evidence="5">
    <location>
        <begin position="158"/>
        <end position="181"/>
    </location>
</feature>
<feature type="transmembrane region" description="Helical" evidence="5">
    <location>
        <begin position="193"/>
        <end position="212"/>
    </location>
</feature>
<dbReference type="Proteomes" id="UP000316092">
    <property type="component" value="Unassembled WGS sequence"/>
</dbReference>
<keyword evidence="3 5" id="KW-1133">Transmembrane helix</keyword>
<dbReference type="PANTHER" id="PTHR43701">
    <property type="entry name" value="MEMBRANE TRANSPORTER PROTEIN MJ0441-RELATED"/>
    <property type="match status" value="1"/>
</dbReference>
<evidence type="ECO:0000256" key="5">
    <source>
        <dbReference type="RuleBase" id="RU363041"/>
    </source>
</evidence>
<dbReference type="InterPro" id="IPR051598">
    <property type="entry name" value="TSUP/Inactive_protease-like"/>
</dbReference>